<gene>
    <name evidence="1" type="ORF">JQX41_02000</name>
    <name evidence="2" type="ORF">JQX48_02000</name>
</gene>
<evidence type="ECO:0000313" key="1">
    <source>
        <dbReference type="EMBL" id="MBM2411061.1"/>
    </source>
</evidence>
<keyword evidence="4" id="KW-1185">Reference proteome</keyword>
<dbReference type="EMBL" id="JAFBXE010000001">
    <property type="protein sequence ID" value="MBM2411061.1"/>
    <property type="molecule type" value="Genomic_DNA"/>
</dbReference>
<evidence type="ECO:0000313" key="3">
    <source>
        <dbReference type="Proteomes" id="UP000755667"/>
    </source>
</evidence>
<protein>
    <submittedName>
        <fullName evidence="1">Uncharacterized protein</fullName>
    </submittedName>
</protein>
<dbReference type="EMBL" id="JAFBXF010000001">
    <property type="protein sequence ID" value="MBM2415728.1"/>
    <property type="molecule type" value="Genomic_DNA"/>
</dbReference>
<dbReference type="Proteomes" id="UP000809440">
    <property type="component" value="Unassembled WGS sequence"/>
</dbReference>
<dbReference type="PANTHER" id="PTHR35609:SF1">
    <property type="entry name" value="MACRO DOMAIN-CONTAINING PROTEIN"/>
    <property type="match status" value="1"/>
</dbReference>
<proteinExistence type="predicted"/>
<dbReference type="GeneID" id="62640467"/>
<accession>A0A9Q2NWA4</accession>
<evidence type="ECO:0000313" key="2">
    <source>
        <dbReference type="EMBL" id="MBM2415728.1"/>
    </source>
</evidence>
<dbReference type="AlphaFoldDB" id="A0A9Q2NWA4"/>
<dbReference type="Proteomes" id="UP000755667">
    <property type="component" value="Unassembled WGS sequence"/>
</dbReference>
<evidence type="ECO:0000313" key="4">
    <source>
        <dbReference type="Proteomes" id="UP000809440"/>
    </source>
</evidence>
<dbReference type="PANTHER" id="PTHR35609">
    <property type="entry name" value="MACRO DOMAIN-CONTAINING PROTEIN"/>
    <property type="match status" value="1"/>
</dbReference>
<dbReference type="OrthoDB" id="1452819at2"/>
<comment type="caution">
    <text evidence="1">The sequence shown here is derived from an EMBL/GenBank/DDBJ whole genome shotgun (WGS) entry which is preliminary data.</text>
</comment>
<name>A0A9Q2NWA4_9RHOB</name>
<reference evidence="1 4" key="1">
    <citation type="submission" date="2021-01" db="EMBL/GenBank/DDBJ databases">
        <title>Diatom-associated Roseobacters Show Island Model of Population Structure.</title>
        <authorList>
            <person name="Qu L."/>
            <person name="Feng X."/>
            <person name="Chen Y."/>
            <person name="Li L."/>
            <person name="Wang X."/>
            <person name="Hu Z."/>
            <person name="Wang H."/>
            <person name="Luo H."/>
        </authorList>
    </citation>
    <scope>NUCLEOTIDE SEQUENCE</scope>
    <source>
        <strain evidence="2 4">CC28-63</strain>
        <strain evidence="1">CC28-69</strain>
    </source>
</reference>
<dbReference type="RefSeq" id="WP_085628745.1">
    <property type="nucleotide sequence ID" value="NZ_JAFBWU010000001.1"/>
</dbReference>
<sequence length="339" mass="36893">MDWFERITGFQETAYAQTKDRLSVHEGKLHSTASAKTFGVADLEVLSLEVLRSRIVDAMAKDVPLCLDKVIGDARALHSDARFTGATFQVASQFNLLEMTSPDVTPEDGITRYAYDQTQGPACAMAAGAGTIFRNYFVPVSGQFGQTADCQIDTIAKLGDTLADRIGQPKDTFWEMRNGYALLNRKGMHLAEEYLGALSEFERDRLRCLLQVGVHWGVEVTDEAAAPGTSVTQVYCSALPVAYSSVRQSDCPELASLILEAAYEATLSAAFLNGRRGGTTTVLLTRLGGGAFGNANAWIDHAILRALAVFQNSGLRVLLVNQRPKDMATDALLSRYHGR</sequence>
<organism evidence="1 3">
    <name type="scientific">Marivita cryptomonadis</name>
    <dbReference type="NCBI Taxonomy" id="505252"/>
    <lineage>
        <taxon>Bacteria</taxon>
        <taxon>Pseudomonadati</taxon>
        <taxon>Pseudomonadota</taxon>
        <taxon>Alphaproteobacteria</taxon>
        <taxon>Rhodobacterales</taxon>
        <taxon>Roseobacteraceae</taxon>
        <taxon>Marivita</taxon>
    </lineage>
</organism>